<proteinExistence type="predicted"/>
<sequence>MDNTCRACGQQFPHVYRNGFICFDIKFLRFFKLRDHGHQDAGTVNLEYTEEFLNTETPGLEDYSKPSTDLNPPIVSLPVVDGKVDLDFVSRKAWKGSCCAVCGWLNSQNSWEVFTAKVTRIFTPIDLADDHRYLYTGYAIIEDEFAPEISANDQPRSIESMAVDCYGGYSLLSTELLAETSKFMREIKKVVENPLELLVRGSVP</sequence>
<keyword evidence="2" id="KW-1185">Reference proteome</keyword>
<evidence type="ECO:0000313" key="1">
    <source>
        <dbReference type="EMBL" id="CCX31661.1"/>
    </source>
</evidence>
<gene>
    <name evidence="1" type="ORF">PCON_11184</name>
</gene>
<dbReference type="OrthoDB" id="2163491at2759"/>
<dbReference type="STRING" id="1076935.U4LUH5"/>
<evidence type="ECO:0000313" key="2">
    <source>
        <dbReference type="Proteomes" id="UP000018144"/>
    </source>
</evidence>
<dbReference type="EMBL" id="HF935629">
    <property type="protein sequence ID" value="CCX31661.1"/>
    <property type="molecule type" value="Genomic_DNA"/>
</dbReference>
<accession>U4LUH5</accession>
<protein>
    <submittedName>
        <fullName evidence="1">Uncharacterized protein</fullName>
    </submittedName>
</protein>
<reference evidence="1 2" key="1">
    <citation type="journal article" date="2013" name="PLoS Genet.">
        <title>The genome and development-dependent transcriptomes of Pyronema confluens: a window into fungal evolution.</title>
        <authorList>
            <person name="Traeger S."/>
            <person name="Altegoer F."/>
            <person name="Freitag M."/>
            <person name="Gabaldon T."/>
            <person name="Kempken F."/>
            <person name="Kumar A."/>
            <person name="Marcet-Houben M."/>
            <person name="Poggeler S."/>
            <person name="Stajich J.E."/>
            <person name="Nowrousian M."/>
        </authorList>
    </citation>
    <scope>NUCLEOTIDE SEQUENCE [LARGE SCALE GENOMIC DNA]</scope>
    <source>
        <strain evidence="2">CBS 100304</strain>
        <tissue evidence="1">Vegetative mycelium</tissue>
    </source>
</reference>
<dbReference type="Proteomes" id="UP000018144">
    <property type="component" value="Unassembled WGS sequence"/>
</dbReference>
<name>U4LUH5_PYROM</name>
<organism evidence="1 2">
    <name type="scientific">Pyronema omphalodes (strain CBS 100304)</name>
    <name type="common">Pyronema confluens</name>
    <dbReference type="NCBI Taxonomy" id="1076935"/>
    <lineage>
        <taxon>Eukaryota</taxon>
        <taxon>Fungi</taxon>
        <taxon>Dikarya</taxon>
        <taxon>Ascomycota</taxon>
        <taxon>Pezizomycotina</taxon>
        <taxon>Pezizomycetes</taxon>
        <taxon>Pezizales</taxon>
        <taxon>Pyronemataceae</taxon>
        <taxon>Pyronema</taxon>
    </lineage>
</organism>
<dbReference type="AlphaFoldDB" id="U4LUH5"/>